<organism evidence="5 6">
    <name type="scientific">Egicoccus halophilus</name>
    <dbReference type="NCBI Taxonomy" id="1670830"/>
    <lineage>
        <taxon>Bacteria</taxon>
        <taxon>Bacillati</taxon>
        <taxon>Actinomycetota</taxon>
        <taxon>Nitriliruptoria</taxon>
        <taxon>Egicoccales</taxon>
        <taxon>Egicoccaceae</taxon>
        <taxon>Egicoccus</taxon>
    </lineage>
</organism>
<evidence type="ECO:0000313" key="5">
    <source>
        <dbReference type="EMBL" id="GGI05987.1"/>
    </source>
</evidence>
<accession>A0A8J3A9Z7</accession>
<sequence>MPRTPALAGLRSRVADWRWHRSVDTYLVSYPKSGRTWLRLMLGELLRVDHGVDTDDPTDLYGITAPRSDLPTLAVRHEGRPHRSRREEIRSDKRRFRSKDVILLVRDPRDVVVSSYFQASRRDARFTGTLEEFIAAPVGGFDTILRFYGTWAAARSVPRRFLLVRYEDLHRDTRGELARVVDFLGLRASPEGLDHAVAAGDFDRMRELESSGAIAAKRMRPGDASDAESYKMRRGEVGGAADYLDAEQFAQLTERVRRELPPMFGYPVALDGTTRPGTDPDGGS</sequence>
<name>A0A8J3A9Z7_9ACTN</name>
<reference evidence="5" key="1">
    <citation type="journal article" date="2014" name="Int. J. Syst. Evol. Microbiol.">
        <title>Complete genome sequence of Corynebacterium casei LMG S-19264T (=DSM 44701T), isolated from a smear-ripened cheese.</title>
        <authorList>
            <consortium name="US DOE Joint Genome Institute (JGI-PGF)"/>
            <person name="Walter F."/>
            <person name="Albersmeier A."/>
            <person name="Kalinowski J."/>
            <person name="Ruckert C."/>
        </authorList>
    </citation>
    <scope>NUCLEOTIDE SEQUENCE</scope>
    <source>
        <strain evidence="5">CGMCC 1.14988</strain>
    </source>
</reference>
<evidence type="ECO:0000256" key="3">
    <source>
        <dbReference type="SAM" id="MobiDB-lite"/>
    </source>
</evidence>
<dbReference type="EMBL" id="BMHA01000005">
    <property type="protein sequence ID" value="GGI05987.1"/>
    <property type="molecule type" value="Genomic_DNA"/>
</dbReference>
<proteinExistence type="inferred from homology"/>
<dbReference type="GO" id="GO:0008146">
    <property type="term" value="F:sulfotransferase activity"/>
    <property type="evidence" value="ECO:0007669"/>
    <property type="project" value="InterPro"/>
</dbReference>
<evidence type="ECO:0000259" key="4">
    <source>
        <dbReference type="Pfam" id="PF00685"/>
    </source>
</evidence>
<dbReference type="SUPFAM" id="SSF52540">
    <property type="entry name" value="P-loop containing nucleoside triphosphate hydrolases"/>
    <property type="match status" value="1"/>
</dbReference>
<feature type="region of interest" description="Disordered" evidence="3">
    <location>
        <begin position="264"/>
        <end position="284"/>
    </location>
</feature>
<feature type="domain" description="Sulfotransferase" evidence="4">
    <location>
        <begin position="24"/>
        <end position="259"/>
    </location>
</feature>
<protein>
    <submittedName>
        <fullName evidence="5">Sulfotransferase</fullName>
    </submittedName>
</protein>
<dbReference type="PANTHER" id="PTHR11783">
    <property type="entry name" value="SULFOTRANSFERASE SULT"/>
    <property type="match status" value="1"/>
</dbReference>
<dbReference type="InterPro" id="IPR027417">
    <property type="entry name" value="P-loop_NTPase"/>
</dbReference>
<keyword evidence="2" id="KW-0808">Transferase</keyword>
<dbReference type="Gene3D" id="3.40.50.300">
    <property type="entry name" value="P-loop containing nucleotide triphosphate hydrolases"/>
    <property type="match status" value="1"/>
</dbReference>
<dbReference type="InterPro" id="IPR000863">
    <property type="entry name" value="Sulfotransferase_dom"/>
</dbReference>
<gene>
    <name evidence="5" type="ORF">GCM10011354_16850</name>
</gene>
<evidence type="ECO:0000256" key="1">
    <source>
        <dbReference type="ARBA" id="ARBA00005771"/>
    </source>
</evidence>
<reference evidence="5" key="2">
    <citation type="submission" date="2020-09" db="EMBL/GenBank/DDBJ databases">
        <authorList>
            <person name="Sun Q."/>
            <person name="Zhou Y."/>
        </authorList>
    </citation>
    <scope>NUCLEOTIDE SEQUENCE</scope>
    <source>
        <strain evidence="5">CGMCC 1.14988</strain>
    </source>
</reference>
<comment type="caution">
    <text evidence="5">The sequence shown here is derived from an EMBL/GenBank/DDBJ whole genome shotgun (WGS) entry which is preliminary data.</text>
</comment>
<dbReference type="Pfam" id="PF00685">
    <property type="entry name" value="Sulfotransfer_1"/>
    <property type="match status" value="1"/>
</dbReference>
<feature type="compositionally biased region" description="Low complexity" evidence="3">
    <location>
        <begin position="271"/>
        <end position="284"/>
    </location>
</feature>
<comment type="similarity">
    <text evidence="1">Belongs to the sulfotransferase 1 family.</text>
</comment>
<keyword evidence="6" id="KW-1185">Reference proteome</keyword>
<dbReference type="RefSeq" id="WP_130648635.1">
    <property type="nucleotide sequence ID" value="NZ_BMHA01000005.1"/>
</dbReference>
<dbReference type="Proteomes" id="UP000650511">
    <property type="component" value="Unassembled WGS sequence"/>
</dbReference>
<dbReference type="OrthoDB" id="9804504at2"/>
<evidence type="ECO:0000313" key="6">
    <source>
        <dbReference type="Proteomes" id="UP000650511"/>
    </source>
</evidence>
<evidence type="ECO:0000256" key="2">
    <source>
        <dbReference type="ARBA" id="ARBA00022679"/>
    </source>
</evidence>
<dbReference type="AlphaFoldDB" id="A0A8J3A9Z7"/>